<gene>
    <name evidence="4" type="ORF">HGG79_19165</name>
</gene>
<proteinExistence type="predicted"/>
<protein>
    <submittedName>
        <fullName evidence="4">Nucleoside hydrolase</fullName>
    </submittedName>
</protein>
<feature type="domain" description="Inosine/uridine-preferring nucleoside hydrolase" evidence="3">
    <location>
        <begin position="6"/>
        <end position="301"/>
    </location>
</feature>
<dbReference type="Pfam" id="PF01156">
    <property type="entry name" value="IU_nuc_hydro"/>
    <property type="match status" value="1"/>
</dbReference>
<accession>A0A923J2H1</accession>
<reference evidence="4 5" key="1">
    <citation type="submission" date="2020-04" db="EMBL/GenBank/DDBJ databases">
        <title>Genomic insights into acetone-butanol-ethanol (ABE) fermentation by sequencing solventogenic clostridia strains.</title>
        <authorList>
            <person name="Brown S."/>
        </authorList>
    </citation>
    <scope>NUCLEOTIDE SEQUENCE [LARGE SCALE GENOMIC DNA]</scope>
    <source>
        <strain evidence="4 5">DJ011</strain>
    </source>
</reference>
<comment type="caution">
    <text evidence="4">The sequence shown here is derived from an EMBL/GenBank/DDBJ whole genome shotgun (WGS) entry which is preliminary data.</text>
</comment>
<dbReference type="AlphaFoldDB" id="A0A923J2H1"/>
<sequence length="326" mass="36728">MKKRKVIIDCDPGIDDALALIFALKSQALEILGITIVSGNVPALQGWKNCLKVLNLINRLDIPVYIGEEYPLVRELITAEDTHGCDGLGNTFLPDISKVPIKYGAINFILKTIKKEREVSIIVLGPMTNIAKAMEKDNETFSKVKEIVSMGGTFKSHGNSSPIAEFNYFVDPHAAKYVYRHIAVPFTMVGLDVTREIVLTPNYIELLKQFNTSLSNFIVDIIKFYVNFHWKQEKTLGCVINDPLAIAYFIDNSLCSGFNSYVDIAIKDISIGQSVVDVASFYNNKPNCFVLNKVNAHRFMELFLKTIFKEFEEDISLILSNNKYSY</sequence>
<dbReference type="InterPro" id="IPR001910">
    <property type="entry name" value="Inosine/uridine_hydrolase_dom"/>
</dbReference>
<dbReference type="GO" id="GO:0008477">
    <property type="term" value="F:purine nucleosidase activity"/>
    <property type="evidence" value="ECO:0007669"/>
    <property type="project" value="TreeGrafter"/>
</dbReference>
<dbReference type="InterPro" id="IPR023186">
    <property type="entry name" value="IUNH"/>
</dbReference>
<evidence type="ECO:0000313" key="4">
    <source>
        <dbReference type="EMBL" id="MBC2399864.1"/>
    </source>
</evidence>
<dbReference type="Gene3D" id="3.90.245.10">
    <property type="entry name" value="Ribonucleoside hydrolase-like"/>
    <property type="match status" value="1"/>
</dbReference>
<dbReference type="PANTHER" id="PTHR12304">
    <property type="entry name" value="INOSINE-URIDINE PREFERRING NUCLEOSIDE HYDROLASE"/>
    <property type="match status" value="1"/>
</dbReference>
<evidence type="ECO:0000259" key="3">
    <source>
        <dbReference type="Pfam" id="PF01156"/>
    </source>
</evidence>
<evidence type="ECO:0000256" key="1">
    <source>
        <dbReference type="ARBA" id="ARBA00022801"/>
    </source>
</evidence>
<dbReference type="PANTHER" id="PTHR12304:SF4">
    <property type="entry name" value="URIDINE NUCLEOSIDASE"/>
    <property type="match status" value="1"/>
</dbReference>
<organism evidence="4 5">
    <name type="scientific">Clostridium tetanomorphum</name>
    <dbReference type="NCBI Taxonomy" id="1553"/>
    <lineage>
        <taxon>Bacteria</taxon>
        <taxon>Bacillati</taxon>
        <taxon>Bacillota</taxon>
        <taxon>Clostridia</taxon>
        <taxon>Eubacteriales</taxon>
        <taxon>Clostridiaceae</taxon>
        <taxon>Clostridium</taxon>
    </lineage>
</organism>
<dbReference type="SUPFAM" id="SSF53590">
    <property type="entry name" value="Nucleoside hydrolase"/>
    <property type="match status" value="1"/>
</dbReference>
<keyword evidence="5" id="KW-1185">Reference proteome</keyword>
<evidence type="ECO:0000256" key="2">
    <source>
        <dbReference type="ARBA" id="ARBA00023295"/>
    </source>
</evidence>
<keyword evidence="1 4" id="KW-0378">Hydrolase</keyword>
<evidence type="ECO:0000313" key="5">
    <source>
        <dbReference type="Proteomes" id="UP000563151"/>
    </source>
</evidence>
<dbReference type="RefSeq" id="WP_173680419.1">
    <property type="nucleotide sequence ID" value="NZ_JAAZWO010000038.1"/>
</dbReference>
<keyword evidence="2" id="KW-0326">Glycosidase</keyword>
<dbReference type="InterPro" id="IPR036452">
    <property type="entry name" value="Ribo_hydro-like"/>
</dbReference>
<dbReference type="GO" id="GO:0006152">
    <property type="term" value="P:purine nucleoside catabolic process"/>
    <property type="evidence" value="ECO:0007669"/>
    <property type="project" value="TreeGrafter"/>
</dbReference>
<name>A0A923J2H1_CLOTT</name>
<dbReference type="Proteomes" id="UP000563151">
    <property type="component" value="Unassembled WGS sequence"/>
</dbReference>
<dbReference type="GO" id="GO:0005829">
    <property type="term" value="C:cytosol"/>
    <property type="evidence" value="ECO:0007669"/>
    <property type="project" value="TreeGrafter"/>
</dbReference>
<dbReference type="EMBL" id="JAAZWO010000038">
    <property type="protein sequence ID" value="MBC2399864.1"/>
    <property type="molecule type" value="Genomic_DNA"/>
</dbReference>